<dbReference type="EMBL" id="CAFBMZ010000102">
    <property type="protein sequence ID" value="CAB4935182.1"/>
    <property type="molecule type" value="Genomic_DNA"/>
</dbReference>
<dbReference type="InterPro" id="IPR018204">
    <property type="entry name" value="Trp_synthase_alpha_AS"/>
</dbReference>
<dbReference type="CDD" id="cd04724">
    <property type="entry name" value="Tryptophan_synthase_alpha"/>
    <property type="match status" value="1"/>
</dbReference>
<dbReference type="NCBIfam" id="TIGR00262">
    <property type="entry name" value="trpA"/>
    <property type="match status" value="1"/>
</dbReference>
<keyword evidence="6" id="KW-0822">Tryptophan biosynthesis</keyword>
<dbReference type="InterPro" id="IPR013785">
    <property type="entry name" value="Aldolase_TIM"/>
</dbReference>
<evidence type="ECO:0000313" key="10">
    <source>
        <dbReference type="EMBL" id="CAB4935182.1"/>
    </source>
</evidence>
<name>A0A6J7IXW4_9ZZZZ</name>
<evidence type="ECO:0000256" key="1">
    <source>
        <dbReference type="ARBA" id="ARBA00003365"/>
    </source>
</evidence>
<evidence type="ECO:0000256" key="7">
    <source>
        <dbReference type="ARBA" id="ARBA00023141"/>
    </source>
</evidence>
<evidence type="ECO:0000256" key="5">
    <source>
        <dbReference type="ARBA" id="ARBA00022605"/>
    </source>
</evidence>
<dbReference type="Pfam" id="PF00290">
    <property type="entry name" value="Trp_syntA"/>
    <property type="match status" value="1"/>
</dbReference>
<dbReference type="AlphaFoldDB" id="A0A6J7IXW4"/>
<dbReference type="InterPro" id="IPR011060">
    <property type="entry name" value="RibuloseP-bd_barrel"/>
</dbReference>
<comment type="function">
    <text evidence="1">The alpha subunit is responsible for the aldol cleavage of indoleglycerol phosphate to indole and glyceraldehyde 3-phosphate.</text>
</comment>
<evidence type="ECO:0000256" key="8">
    <source>
        <dbReference type="ARBA" id="ARBA00023239"/>
    </source>
</evidence>
<keyword evidence="5" id="KW-0028">Amino-acid biosynthesis</keyword>
<dbReference type="Gene3D" id="3.20.20.70">
    <property type="entry name" value="Aldolase class I"/>
    <property type="match status" value="1"/>
</dbReference>
<evidence type="ECO:0000256" key="3">
    <source>
        <dbReference type="ARBA" id="ARBA00011270"/>
    </source>
</evidence>
<keyword evidence="7" id="KW-0057">Aromatic amino acid biosynthesis</keyword>
<dbReference type="FunFam" id="3.20.20.70:FF:000037">
    <property type="entry name" value="Tryptophan synthase alpha chain"/>
    <property type="match status" value="1"/>
</dbReference>
<proteinExistence type="inferred from homology"/>
<dbReference type="PROSITE" id="PS00167">
    <property type="entry name" value="TRP_SYNTHASE_ALPHA"/>
    <property type="match status" value="1"/>
</dbReference>
<evidence type="ECO:0000256" key="2">
    <source>
        <dbReference type="ARBA" id="ARBA00004733"/>
    </source>
</evidence>
<dbReference type="HAMAP" id="MF_00131">
    <property type="entry name" value="Trp_synth_alpha"/>
    <property type="match status" value="1"/>
</dbReference>
<gene>
    <name evidence="10" type="ORF">UFOPK3684_01175</name>
</gene>
<comment type="pathway">
    <text evidence="2">Amino-acid biosynthesis; L-tryptophan biosynthesis; L-tryptophan from chorismate: step 5/5.</text>
</comment>
<accession>A0A6J7IXW4</accession>
<comment type="catalytic activity">
    <reaction evidence="9">
        <text>(1S,2R)-1-C-(indol-3-yl)glycerol 3-phosphate + L-serine = D-glyceraldehyde 3-phosphate + L-tryptophan + H2O</text>
        <dbReference type="Rhea" id="RHEA:10532"/>
        <dbReference type="ChEBI" id="CHEBI:15377"/>
        <dbReference type="ChEBI" id="CHEBI:33384"/>
        <dbReference type="ChEBI" id="CHEBI:57912"/>
        <dbReference type="ChEBI" id="CHEBI:58866"/>
        <dbReference type="ChEBI" id="CHEBI:59776"/>
        <dbReference type="EC" id="4.2.1.20"/>
    </reaction>
</comment>
<evidence type="ECO:0000256" key="6">
    <source>
        <dbReference type="ARBA" id="ARBA00022822"/>
    </source>
</evidence>
<dbReference type="GO" id="GO:0005829">
    <property type="term" value="C:cytosol"/>
    <property type="evidence" value="ECO:0007669"/>
    <property type="project" value="TreeGrafter"/>
</dbReference>
<organism evidence="10">
    <name type="scientific">freshwater metagenome</name>
    <dbReference type="NCBI Taxonomy" id="449393"/>
    <lineage>
        <taxon>unclassified sequences</taxon>
        <taxon>metagenomes</taxon>
        <taxon>ecological metagenomes</taxon>
    </lineage>
</organism>
<reference evidence="10" key="1">
    <citation type="submission" date="2020-05" db="EMBL/GenBank/DDBJ databases">
        <authorList>
            <person name="Chiriac C."/>
            <person name="Salcher M."/>
            <person name="Ghai R."/>
            <person name="Kavagutti S V."/>
        </authorList>
    </citation>
    <scope>NUCLEOTIDE SEQUENCE</scope>
</reference>
<dbReference type="UniPathway" id="UPA00035">
    <property type="reaction ID" value="UER00044"/>
</dbReference>
<dbReference type="PANTHER" id="PTHR43406:SF1">
    <property type="entry name" value="TRYPTOPHAN SYNTHASE ALPHA CHAIN, CHLOROPLASTIC"/>
    <property type="match status" value="1"/>
</dbReference>
<dbReference type="PANTHER" id="PTHR43406">
    <property type="entry name" value="TRYPTOPHAN SYNTHASE, ALPHA CHAIN"/>
    <property type="match status" value="1"/>
</dbReference>
<dbReference type="SUPFAM" id="SSF51366">
    <property type="entry name" value="Ribulose-phoshate binding barrel"/>
    <property type="match status" value="1"/>
</dbReference>
<dbReference type="InterPro" id="IPR002028">
    <property type="entry name" value="Trp_synthase_suA"/>
</dbReference>
<dbReference type="GO" id="GO:0004834">
    <property type="term" value="F:tryptophan synthase activity"/>
    <property type="evidence" value="ECO:0007669"/>
    <property type="project" value="UniProtKB-EC"/>
</dbReference>
<comment type="subunit">
    <text evidence="3">Tetramer of two alpha and two beta chains.</text>
</comment>
<sequence length="267" mass="27651">MSTALDNLFVKLRAQNRAALIAYIPAGFPTRSGCAKVIEALAAAGVDAIEIGFPYSDPVMDGPTIQEAADISLKAGTNAADVFALLKVASDTGVAAVVMTYWNPIERYGVERFAEAIAANAGSGVITPDLPIEESSKWLSATVQHGINPIYVVAPSTSDERLASVTAQTGGFVYAASVMGVTGARSNISVDAHELVERVRAVTALPVCVGLGVSTREQAKSVAAYADGVIVGSAFIKLLLNAQDEESGIVEVSALAKELVAGVREGR</sequence>
<protein>
    <recommendedName>
        <fullName evidence="4">tryptophan synthase</fullName>
        <ecNumber evidence="4">4.2.1.20</ecNumber>
    </recommendedName>
</protein>
<dbReference type="EC" id="4.2.1.20" evidence="4"/>
<evidence type="ECO:0000256" key="4">
    <source>
        <dbReference type="ARBA" id="ARBA00012043"/>
    </source>
</evidence>
<keyword evidence="8" id="KW-0456">Lyase</keyword>
<evidence type="ECO:0000256" key="9">
    <source>
        <dbReference type="ARBA" id="ARBA00049047"/>
    </source>
</evidence>